<reference evidence="3" key="2">
    <citation type="submission" date="2023-05" db="EMBL/GenBank/DDBJ databases">
        <authorList>
            <consortium name="Lawrence Berkeley National Laboratory"/>
            <person name="Steindorff A."/>
            <person name="Hensen N."/>
            <person name="Bonometti L."/>
            <person name="Westerberg I."/>
            <person name="Brannstrom I.O."/>
            <person name="Guillou S."/>
            <person name="Cros-Aarteil S."/>
            <person name="Calhoun S."/>
            <person name="Haridas S."/>
            <person name="Kuo A."/>
            <person name="Mondo S."/>
            <person name="Pangilinan J."/>
            <person name="Riley R."/>
            <person name="Labutti K."/>
            <person name="Andreopoulos B."/>
            <person name="Lipzen A."/>
            <person name="Chen C."/>
            <person name="Yanf M."/>
            <person name="Daum C."/>
            <person name="Ng V."/>
            <person name="Clum A."/>
            <person name="Ohm R."/>
            <person name="Martin F."/>
            <person name="Silar P."/>
            <person name="Natvig D."/>
            <person name="Lalanne C."/>
            <person name="Gautier V."/>
            <person name="Ament-Velasquez S.L."/>
            <person name="Kruys A."/>
            <person name="Hutchinson M.I."/>
            <person name="Powell A.J."/>
            <person name="Barry K."/>
            <person name="Miller A.N."/>
            <person name="Grigoriev I.V."/>
            <person name="Debuchy R."/>
            <person name="Gladieux P."/>
            <person name="Thoren M.H."/>
            <person name="Johannesson H."/>
        </authorList>
    </citation>
    <scope>NUCLEOTIDE SEQUENCE</scope>
    <source>
        <strain evidence="3">CBS 532.94</strain>
    </source>
</reference>
<proteinExistence type="predicted"/>
<feature type="transmembrane region" description="Helical" evidence="1">
    <location>
        <begin position="175"/>
        <end position="196"/>
    </location>
</feature>
<dbReference type="Pfam" id="PF24494">
    <property type="entry name" value="DUF7587"/>
    <property type="match status" value="1"/>
</dbReference>
<sequence>MTTCGLGIHLAIRIAQTCRDHLNWNSRRPGPFISMCTNWNKALARRSQYLDQGATSVVIVAVWLKGLSAVYDAYDLAASLGIPDSNRDWHLHEVLVLGGIWADQYRILVRFDGVGEPERALLLFDRFAARPRIPPAFIEGLPKRIELGMAPLPYATNRLRDAIYSNTGTRDDVKFYELVISIIVLNLGLLLIYSSAGGNQP</sequence>
<protein>
    <recommendedName>
        <fullName evidence="2">DUF7587 domain-containing protein</fullName>
    </recommendedName>
</protein>
<organism evidence="3 4">
    <name type="scientific">Achaetomium macrosporum</name>
    <dbReference type="NCBI Taxonomy" id="79813"/>
    <lineage>
        <taxon>Eukaryota</taxon>
        <taxon>Fungi</taxon>
        <taxon>Dikarya</taxon>
        <taxon>Ascomycota</taxon>
        <taxon>Pezizomycotina</taxon>
        <taxon>Sordariomycetes</taxon>
        <taxon>Sordariomycetidae</taxon>
        <taxon>Sordariales</taxon>
        <taxon>Chaetomiaceae</taxon>
        <taxon>Achaetomium</taxon>
    </lineage>
</organism>
<evidence type="ECO:0000313" key="3">
    <source>
        <dbReference type="EMBL" id="KAK4235006.1"/>
    </source>
</evidence>
<keyword evidence="1" id="KW-0812">Transmembrane</keyword>
<dbReference type="AlphaFoldDB" id="A0AAN7H4T1"/>
<keyword evidence="1" id="KW-1133">Transmembrane helix</keyword>
<reference evidence="3" key="1">
    <citation type="journal article" date="2023" name="Mol. Phylogenet. Evol.">
        <title>Genome-scale phylogeny and comparative genomics of the fungal order Sordariales.</title>
        <authorList>
            <person name="Hensen N."/>
            <person name="Bonometti L."/>
            <person name="Westerberg I."/>
            <person name="Brannstrom I.O."/>
            <person name="Guillou S."/>
            <person name="Cros-Aarteil S."/>
            <person name="Calhoun S."/>
            <person name="Haridas S."/>
            <person name="Kuo A."/>
            <person name="Mondo S."/>
            <person name="Pangilinan J."/>
            <person name="Riley R."/>
            <person name="LaButti K."/>
            <person name="Andreopoulos B."/>
            <person name="Lipzen A."/>
            <person name="Chen C."/>
            <person name="Yan M."/>
            <person name="Daum C."/>
            <person name="Ng V."/>
            <person name="Clum A."/>
            <person name="Steindorff A."/>
            <person name="Ohm R.A."/>
            <person name="Martin F."/>
            <person name="Silar P."/>
            <person name="Natvig D.O."/>
            <person name="Lalanne C."/>
            <person name="Gautier V."/>
            <person name="Ament-Velasquez S.L."/>
            <person name="Kruys A."/>
            <person name="Hutchinson M.I."/>
            <person name="Powell A.J."/>
            <person name="Barry K."/>
            <person name="Miller A.N."/>
            <person name="Grigoriev I.V."/>
            <person name="Debuchy R."/>
            <person name="Gladieux P."/>
            <person name="Hiltunen Thoren M."/>
            <person name="Johannesson H."/>
        </authorList>
    </citation>
    <scope>NUCLEOTIDE SEQUENCE</scope>
    <source>
        <strain evidence="3">CBS 532.94</strain>
    </source>
</reference>
<dbReference type="Proteomes" id="UP001303760">
    <property type="component" value="Unassembled WGS sequence"/>
</dbReference>
<accession>A0AAN7H4T1</accession>
<gene>
    <name evidence="3" type="ORF">C8A03DRAFT_46782</name>
</gene>
<evidence type="ECO:0000259" key="2">
    <source>
        <dbReference type="Pfam" id="PF24494"/>
    </source>
</evidence>
<keyword evidence="4" id="KW-1185">Reference proteome</keyword>
<evidence type="ECO:0000256" key="1">
    <source>
        <dbReference type="SAM" id="Phobius"/>
    </source>
</evidence>
<comment type="caution">
    <text evidence="3">The sequence shown here is derived from an EMBL/GenBank/DDBJ whole genome shotgun (WGS) entry which is preliminary data.</text>
</comment>
<feature type="domain" description="DUF7587" evidence="2">
    <location>
        <begin position="16"/>
        <end position="100"/>
    </location>
</feature>
<name>A0AAN7H4T1_9PEZI</name>
<dbReference type="InterPro" id="IPR056009">
    <property type="entry name" value="DUF7587"/>
</dbReference>
<keyword evidence="1" id="KW-0472">Membrane</keyword>
<evidence type="ECO:0000313" key="4">
    <source>
        <dbReference type="Proteomes" id="UP001303760"/>
    </source>
</evidence>
<dbReference type="EMBL" id="MU860307">
    <property type="protein sequence ID" value="KAK4235006.1"/>
    <property type="molecule type" value="Genomic_DNA"/>
</dbReference>